<gene>
    <name evidence="2" type="primary">LOC113117615</name>
</gene>
<organism evidence="1 2">
    <name type="scientific">Carassius auratus</name>
    <name type="common">Goldfish</name>
    <dbReference type="NCBI Taxonomy" id="7957"/>
    <lineage>
        <taxon>Eukaryota</taxon>
        <taxon>Metazoa</taxon>
        <taxon>Chordata</taxon>
        <taxon>Craniata</taxon>
        <taxon>Vertebrata</taxon>
        <taxon>Euteleostomi</taxon>
        <taxon>Actinopterygii</taxon>
        <taxon>Neopterygii</taxon>
        <taxon>Teleostei</taxon>
        <taxon>Ostariophysi</taxon>
        <taxon>Cypriniformes</taxon>
        <taxon>Cyprinidae</taxon>
        <taxon>Cyprininae</taxon>
        <taxon>Carassius</taxon>
    </lineage>
</organism>
<dbReference type="RefSeq" id="XP_026142187.1">
    <property type="nucleotide sequence ID" value="XM_026286402.1"/>
</dbReference>
<dbReference type="GO" id="GO:0097191">
    <property type="term" value="P:extrinsic apoptotic signaling pathway"/>
    <property type="evidence" value="ECO:0007669"/>
    <property type="project" value="TreeGrafter"/>
</dbReference>
<dbReference type="GO" id="GO:0005175">
    <property type="term" value="F:CD27 receptor binding"/>
    <property type="evidence" value="ECO:0007669"/>
    <property type="project" value="TreeGrafter"/>
</dbReference>
<dbReference type="GeneID" id="113117615"/>
<accession>A0A6P6R9S4</accession>
<dbReference type="InterPro" id="IPR022773">
    <property type="entry name" value="Siva"/>
</dbReference>
<dbReference type="OrthoDB" id="60860at2759"/>
<protein>
    <submittedName>
        <fullName evidence="2">Apoptosis regulatory protein Siva-like</fullName>
    </submittedName>
</protein>
<dbReference type="Proteomes" id="UP000515129">
    <property type="component" value="Chromosome 17"/>
</dbReference>
<name>A0A6P6R9S4_CARAU</name>
<dbReference type="Pfam" id="PF05458">
    <property type="entry name" value="Siva"/>
    <property type="match status" value="1"/>
</dbReference>
<dbReference type="PANTHER" id="PTHR14365:SF1">
    <property type="entry name" value="APOPTOSIS REGULATORY PROTEIN SIVA"/>
    <property type="match status" value="1"/>
</dbReference>
<keyword evidence="1" id="KW-1185">Reference proteome</keyword>
<dbReference type="PANTHER" id="PTHR14365">
    <property type="entry name" value="APOPTOSIS REGULATORY PROTEIN SIVA"/>
    <property type="match status" value="1"/>
</dbReference>
<evidence type="ECO:0000313" key="1">
    <source>
        <dbReference type="Proteomes" id="UP000515129"/>
    </source>
</evidence>
<sequence length="174" mass="18870">MPKRSYPFSESFSSQYKVHVGQKEINNCGVFGQKYRQETYEKTKNLLFSGTQALLARVWRSDAVEKGSDAPVSDLTAVSPAPGLQTLLKGQTRIGLDGRLQRADPGAGCAAAPSACCVCQRVSGSRKACSQCERHACAACIQQCNICSERCCSVCTVTDYSERYERVLCCGCSS</sequence>
<evidence type="ECO:0000313" key="2">
    <source>
        <dbReference type="RefSeq" id="XP_026142187.1"/>
    </source>
</evidence>
<reference evidence="2" key="1">
    <citation type="submission" date="2025-08" db="UniProtKB">
        <authorList>
            <consortium name="RefSeq"/>
        </authorList>
    </citation>
    <scope>IDENTIFICATION</scope>
    <source>
        <strain evidence="2">Wakin</strain>
        <tissue evidence="2">Muscle</tissue>
    </source>
</reference>
<dbReference type="AlphaFoldDB" id="A0A6P6R9S4"/>
<proteinExistence type="predicted"/>
<dbReference type="KEGG" id="caua:113117615"/>